<accession>A0AAN9BTV8</accession>
<protein>
    <submittedName>
        <fullName evidence="2">Uncharacterized protein</fullName>
    </submittedName>
</protein>
<feature type="region of interest" description="Disordered" evidence="1">
    <location>
        <begin position="1"/>
        <end position="83"/>
    </location>
</feature>
<name>A0AAN9BTV8_9CAEN</name>
<feature type="compositionally biased region" description="Basic residues" evidence="1">
    <location>
        <begin position="1"/>
        <end position="12"/>
    </location>
</feature>
<evidence type="ECO:0000256" key="1">
    <source>
        <dbReference type="SAM" id="MobiDB-lite"/>
    </source>
</evidence>
<proteinExistence type="predicted"/>
<feature type="compositionally biased region" description="Low complexity" evidence="1">
    <location>
        <begin position="39"/>
        <end position="49"/>
    </location>
</feature>
<feature type="compositionally biased region" description="Basic and acidic residues" evidence="1">
    <location>
        <begin position="50"/>
        <end position="83"/>
    </location>
</feature>
<dbReference type="Proteomes" id="UP001374579">
    <property type="component" value="Unassembled WGS sequence"/>
</dbReference>
<dbReference type="EMBL" id="JBAMIC010000003">
    <property type="protein sequence ID" value="KAK7109630.1"/>
    <property type="molecule type" value="Genomic_DNA"/>
</dbReference>
<sequence length="100" mass="12103">MAMHCQSKRGLQKVKNERREGTEEARNRAEVVSLGHVPSASSAYSAAESTQKEKVRESVRRFRERLKQDPQRRELYKQKQKAYDRKYYHKRRSQDFWKWS</sequence>
<gene>
    <name evidence="2" type="ORF">V1264_013641</name>
</gene>
<organism evidence="2 3">
    <name type="scientific">Littorina saxatilis</name>
    <dbReference type="NCBI Taxonomy" id="31220"/>
    <lineage>
        <taxon>Eukaryota</taxon>
        <taxon>Metazoa</taxon>
        <taxon>Spiralia</taxon>
        <taxon>Lophotrochozoa</taxon>
        <taxon>Mollusca</taxon>
        <taxon>Gastropoda</taxon>
        <taxon>Caenogastropoda</taxon>
        <taxon>Littorinimorpha</taxon>
        <taxon>Littorinoidea</taxon>
        <taxon>Littorinidae</taxon>
        <taxon>Littorina</taxon>
    </lineage>
</organism>
<evidence type="ECO:0000313" key="2">
    <source>
        <dbReference type="EMBL" id="KAK7109630.1"/>
    </source>
</evidence>
<feature type="compositionally biased region" description="Basic and acidic residues" evidence="1">
    <location>
        <begin position="14"/>
        <end position="29"/>
    </location>
</feature>
<reference evidence="2 3" key="1">
    <citation type="submission" date="2024-02" db="EMBL/GenBank/DDBJ databases">
        <title>Chromosome-scale genome assembly of the rough periwinkle Littorina saxatilis.</title>
        <authorList>
            <person name="De Jode A."/>
            <person name="Faria R."/>
            <person name="Formenti G."/>
            <person name="Sims Y."/>
            <person name="Smith T.P."/>
            <person name="Tracey A."/>
            <person name="Wood J.M.D."/>
            <person name="Zagrodzka Z.B."/>
            <person name="Johannesson K."/>
            <person name="Butlin R.K."/>
            <person name="Leder E.H."/>
        </authorList>
    </citation>
    <scope>NUCLEOTIDE SEQUENCE [LARGE SCALE GENOMIC DNA]</scope>
    <source>
        <strain evidence="2">Snail1</strain>
        <tissue evidence="2">Muscle</tissue>
    </source>
</reference>
<keyword evidence="3" id="KW-1185">Reference proteome</keyword>
<dbReference type="AlphaFoldDB" id="A0AAN9BTV8"/>
<evidence type="ECO:0000313" key="3">
    <source>
        <dbReference type="Proteomes" id="UP001374579"/>
    </source>
</evidence>
<comment type="caution">
    <text evidence="2">The sequence shown here is derived from an EMBL/GenBank/DDBJ whole genome shotgun (WGS) entry which is preliminary data.</text>
</comment>